<feature type="region of interest" description="Disordered" evidence="1">
    <location>
        <begin position="1097"/>
        <end position="1127"/>
    </location>
</feature>
<dbReference type="PANTHER" id="PTHR21634">
    <property type="entry name" value="RE13835P"/>
    <property type="match status" value="1"/>
</dbReference>
<feature type="region of interest" description="Disordered" evidence="1">
    <location>
        <begin position="732"/>
        <end position="760"/>
    </location>
</feature>
<dbReference type="GO" id="GO:0005737">
    <property type="term" value="C:cytoplasm"/>
    <property type="evidence" value="ECO:0007669"/>
    <property type="project" value="TreeGrafter"/>
</dbReference>
<feature type="region of interest" description="Disordered" evidence="1">
    <location>
        <begin position="801"/>
        <end position="889"/>
    </location>
</feature>
<dbReference type="Pfam" id="PF14636">
    <property type="entry name" value="FNIP_N"/>
    <property type="match status" value="1"/>
</dbReference>
<feature type="region of interest" description="Disordered" evidence="1">
    <location>
        <begin position="1172"/>
        <end position="1195"/>
    </location>
</feature>
<dbReference type="OrthoDB" id="5428015at2759"/>
<name>A0A167XIP5_9EURO</name>
<evidence type="ECO:0000256" key="1">
    <source>
        <dbReference type="SAM" id="MobiDB-lite"/>
    </source>
</evidence>
<keyword evidence="4" id="KW-1185">Reference proteome</keyword>
<evidence type="ECO:0000313" key="3">
    <source>
        <dbReference type="EMBL" id="KZZ90131.1"/>
    </source>
</evidence>
<feature type="region of interest" description="Disordered" evidence="1">
    <location>
        <begin position="46"/>
        <end position="71"/>
    </location>
</feature>
<dbReference type="Proteomes" id="UP000242877">
    <property type="component" value="Unassembled WGS sequence"/>
</dbReference>
<dbReference type="EMBL" id="AZGZ01000018">
    <property type="protein sequence ID" value="KZZ90131.1"/>
    <property type="molecule type" value="Genomic_DNA"/>
</dbReference>
<feature type="region of interest" description="Disordered" evidence="1">
    <location>
        <begin position="104"/>
        <end position="158"/>
    </location>
</feature>
<feature type="region of interest" description="Disordered" evidence="1">
    <location>
        <begin position="174"/>
        <end position="218"/>
    </location>
</feature>
<organism evidence="3 4">
    <name type="scientific">Ascosphaera apis ARSEF 7405</name>
    <dbReference type="NCBI Taxonomy" id="392613"/>
    <lineage>
        <taxon>Eukaryota</taxon>
        <taxon>Fungi</taxon>
        <taxon>Dikarya</taxon>
        <taxon>Ascomycota</taxon>
        <taxon>Pezizomycotina</taxon>
        <taxon>Eurotiomycetes</taxon>
        <taxon>Eurotiomycetidae</taxon>
        <taxon>Onygenales</taxon>
        <taxon>Ascosphaeraceae</taxon>
        <taxon>Ascosphaera</taxon>
    </lineage>
</organism>
<dbReference type="PANTHER" id="PTHR21634:SF9">
    <property type="entry name" value="RE13835P"/>
    <property type="match status" value="1"/>
</dbReference>
<sequence>MLARLLDTAASLTPAAAARSDIKTSSSQLESVTEEEHTAGLLYPAGNNLWRDPHTAQELPPHSRTSAYDDRGKIDLGPFRNFRVVIAQDALGDRDEPCILFDSEKHGSAAKKSSPAQGSPENNKDVRNSSSNNINQKLNTAPHYNTRQRAKTSSVTSAPLASTFHASTLSAHDFSRFSAPRGPPSARNKDADPPRPSALFSARRRNSPLLQPHRDAETTRVSSDASLLNCIFGSNAFTYRGSSTKMHLLPQDAADVGDELDVSALKSSRFRHGGNGGGPTSAFGNSSIPKSGSYTFRESFSNLTNDSRSSHSGDMTVMITRMFSINLQTDAHMSYDPQPPGLTAQLPRETKTPMFAVAITIKLPYVKSPPRGVQPNSNAAQNTTSGKNYEFFGASLDSDHRWGSQLLNGRVDSTPSLTNMDDRIDTLVEHWDSITRAMAYIEKIASKVIIGLLEATDTQMRQQMKLHRNPPARHLIVTLPPNSLSESAFIREEAARATKRIYLALSIPRVVTGQAKWGIWREEARWVSKPLSDKDQRFFFPVLMTAFLGNHTEWIQFLGPDWHRRRRFLQHKAQKEAEPTIPNRTVIISADKMTSRRLIYVLSSFLPKQHGAEYSQPSPKEPSLHILSESQSPTLTSTLNRDVPSTSRRYSMMKQPYSKTKGIHRFSTSVPSTSISVLATRASEDHTRPLEQVKSPTLEGSWASPYYPNPQRNTALATVAYAAPEASIPVAHFSHESKRRSNGNSMGGEFDEESSSSMASENLLRNLQGSELTRHSGRSSHEGRPRHARWDSFFSGFWSSGSSNGNSKQASPANHSAMPSTVQNVPRSNPGFGVGEDARRESRVHHTQPPNPRDSATEVYSNLSRRKGTPTSQQDKKDETGEDSVTSPIKISGCHDGVVDVELPLPGFVSLSSSTESQMIAAAQNVRQSAASTDNCGSFQSTISGLCPTNWKEYDGLNINVAGWLKRFHEDFLLQAVSPYDELEADIKRAMSAEPTPANILALMSDDGYPTGRRWYDVCTTLIADIKGRTVKQLRLQRRIASKKPARNNSCYSSVSAQSQAKATIEMDEQFIEEAVVEVEDVFIEAVDRVLARNDHLSKSRQPAGNTGRKQRSASLQSNILLGGGPRRRSEVRHDYLDRVDDMSISEVPRAECSRLVLGALEQVVRSVTAERYSEDERGDDVSLTPNRHYRRGTNNENTLREGIRKWLSDVEESG</sequence>
<dbReference type="InterPro" id="IPR028084">
    <property type="entry name" value="FNIP_N_dom"/>
</dbReference>
<proteinExistence type="predicted"/>
<feature type="compositionally biased region" description="Polar residues" evidence="1">
    <location>
        <begin position="128"/>
        <end position="158"/>
    </location>
</feature>
<dbReference type="GO" id="GO:0042030">
    <property type="term" value="F:ATPase inhibitor activity"/>
    <property type="evidence" value="ECO:0007669"/>
    <property type="project" value="TreeGrafter"/>
</dbReference>
<protein>
    <recommendedName>
        <fullName evidence="2">Folliculin-interacting protein N-terminal domain-containing protein</fullName>
    </recommendedName>
</protein>
<comment type="caution">
    <text evidence="3">The sequence shown here is derived from an EMBL/GenBank/DDBJ whole genome shotgun (WGS) entry which is preliminary data.</text>
</comment>
<reference evidence="3 4" key="1">
    <citation type="journal article" date="2016" name="Genome Biol. Evol.">
        <title>Divergent and convergent evolution of fungal pathogenicity.</title>
        <authorList>
            <person name="Shang Y."/>
            <person name="Xiao G."/>
            <person name="Zheng P."/>
            <person name="Cen K."/>
            <person name="Zhan S."/>
            <person name="Wang C."/>
        </authorList>
    </citation>
    <scope>NUCLEOTIDE SEQUENCE [LARGE SCALE GENOMIC DNA]</scope>
    <source>
        <strain evidence="3 4">ARSEF 7405</strain>
    </source>
</reference>
<gene>
    <name evidence="3" type="ORF">AAP_04081</name>
</gene>
<accession>A0A167XIP5</accession>
<feature type="compositionally biased region" description="Polar residues" evidence="1">
    <location>
        <begin position="858"/>
        <end position="873"/>
    </location>
</feature>
<feature type="compositionally biased region" description="Polar residues" evidence="1">
    <location>
        <begin position="808"/>
        <end position="827"/>
    </location>
</feature>
<dbReference type="GO" id="GO:0051087">
    <property type="term" value="F:protein-folding chaperone binding"/>
    <property type="evidence" value="ECO:0007669"/>
    <property type="project" value="TreeGrafter"/>
</dbReference>
<evidence type="ECO:0000313" key="4">
    <source>
        <dbReference type="Proteomes" id="UP000242877"/>
    </source>
</evidence>
<dbReference type="VEuPathDB" id="FungiDB:AAP_04081"/>
<evidence type="ECO:0000259" key="2">
    <source>
        <dbReference type="Pfam" id="PF14636"/>
    </source>
</evidence>
<feature type="domain" description="Folliculin-interacting protein N-terminal" evidence="2">
    <location>
        <begin position="82"/>
        <end position="253"/>
    </location>
</feature>
<dbReference type="AlphaFoldDB" id="A0A167XIP5"/>